<dbReference type="PANTHER" id="PTHR31465:SF11">
    <property type="entry name" value="DOMAIN PROTEIN, PUTATIVE (AFU_ORTHOLOGUE AFUA_3G10770)-RELATED"/>
    <property type="match status" value="1"/>
</dbReference>
<dbReference type="GO" id="GO:0005886">
    <property type="term" value="C:plasma membrane"/>
    <property type="evidence" value="ECO:0007669"/>
    <property type="project" value="TreeGrafter"/>
</dbReference>
<proteinExistence type="predicted"/>
<feature type="transmembrane region" description="Helical" evidence="5">
    <location>
        <begin position="28"/>
        <end position="50"/>
    </location>
</feature>
<keyword evidence="7" id="KW-1185">Reference proteome</keyword>
<accession>A0A0G2G8Q1</accession>
<feature type="transmembrane region" description="Helical" evidence="5">
    <location>
        <begin position="62"/>
        <end position="80"/>
    </location>
</feature>
<keyword evidence="3 5" id="KW-1133">Transmembrane helix</keyword>
<dbReference type="Pfam" id="PF04479">
    <property type="entry name" value="RTA1"/>
    <property type="match status" value="1"/>
</dbReference>
<dbReference type="GO" id="GO:0000324">
    <property type="term" value="C:fungal-type vacuole"/>
    <property type="evidence" value="ECO:0007669"/>
    <property type="project" value="TreeGrafter"/>
</dbReference>
<keyword evidence="2 5" id="KW-0812">Transmembrane</keyword>
<keyword evidence="4 5" id="KW-0472">Membrane</keyword>
<name>A0A0G2G8Q1_PHACM</name>
<reference evidence="6 7" key="1">
    <citation type="submission" date="2015-05" db="EMBL/GenBank/DDBJ databases">
        <title>Distinctive expansion of gene families associated with plant cell wall degradation and secondary metabolism in the genomes of grapevine trunk pathogens.</title>
        <authorList>
            <person name="Lawrence D.P."/>
            <person name="Travadon R."/>
            <person name="Rolshausen P.E."/>
            <person name="Baumgartner K."/>
        </authorList>
    </citation>
    <scope>NUCLEOTIDE SEQUENCE [LARGE SCALE GENOMIC DNA]</scope>
    <source>
        <strain evidence="6">UCRPC4</strain>
    </source>
</reference>
<dbReference type="AlphaFoldDB" id="A0A0G2G8Q1"/>
<dbReference type="InterPro" id="IPR007568">
    <property type="entry name" value="RTA1"/>
</dbReference>
<evidence type="ECO:0000256" key="5">
    <source>
        <dbReference type="SAM" id="Phobius"/>
    </source>
</evidence>
<protein>
    <submittedName>
        <fullName evidence="6">Putative rta1-domain-containing protein</fullName>
    </submittedName>
</protein>
<gene>
    <name evidence="6" type="ORF">UCRPC4_g04262</name>
</gene>
<reference evidence="6 7" key="2">
    <citation type="submission" date="2015-05" db="EMBL/GenBank/DDBJ databases">
        <authorList>
            <person name="Morales-Cruz A."/>
            <person name="Amrine K.C."/>
            <person name="Cantu D."/>
        </authorList>
    </citation>
    <scope>NUCLEOTIDE SEQUENCE [LARGE SCALE GENOMIC DNA]</scope>
    <source>
        <strain evidence="6">UCRPC4</strain>
    </source>
</reference>
<evidence type="ECO:0000256" key="1">
    <source>
        <dbReference type="ARBA" id="ARBA00004141"/>
    </source>
</evidence>
<comment type="subcellular location">
    <subcellularLocation>
        <location evidence="1">Membrane</location>
        <topology evidence="1">Multi-pass membrane protein</topology>
    </subcellularLocation>
</comment>
<comment type="caution">
    <text evidence="6">The sequence shown here is derived from an EMBL/GenBank/DDBJ whole genome shotgun (WGS) entry which is preliminary data.</text>
</comment>
<evidence type="ECO:0000256" key="2">
    <source>
        <dbReference type="ARBA" id="ARBA00022692"/>
    </source>
</evidence>
<dbReference type="PANTHER" id="PTHR31465">
    <property type="entry name" value="PROTEIN RTA1-RELATED"/>
    <property type="match status" value="1"/>
</dbReference>
<evidence type="ECO:0000256" key="3">
    <source>
        <dbReference type="ARBA" id="ARBA00022989"/>
    </source>
</evidence>
<evidence type="ECO:0000256" key="4">
    <source>
        <dbReference type="ARBA" id="ARBA00023136"/>
    </source>
</evidence>
<feature type="transmembrane region" description="Helical" evidence="5">
    <location>
        <begin position="207"/>
        <end position="229"/>
    </location>
</feature>
<organism evidence="6 7">
    <name type="scientific">Phaeomoniella chlamydospora</name>
    <name type="common">Phaeoacremonium chlamydosporum</name>
    <dbReference type="NCBI Taxonomy" id="158046"/>
    <lineage>
        <taxon>Eukaryota</taxon>
        <taxon>Fungi</taxon>
        <taxon>Dikarya</taxon>
        <taxon>Ascomycota</taxon>
        <taxon>Pezizomycotina</taxon>
        <taxon>Eurotiomycetes</taxon>
        <taxon>Chaetothyriomycetidae</taxon>
        <taxon>Phaeomoniellales</taxon>
        <taxon>Phaeomoniellaceae</taxon>
        <taxon>Phaeomoniella</taxon>
    </lineage>
</organism>
<evidence type="ECO:0000313" key="6">
    <source>
        <dbReference type="EMBL" id="KKY20073.1"/>
    </source>
</evidence>
<dbReference type="OrthoDB" id="4521223at2759"/>
<evidence type="ECO:0000313" key="7">
    <source>
        <dbReference type="Proteomes" id="UP000053317"/>
    </source>
</evidence>
<dbReference type="EMBL" id="LCWF01000101">
    <property type="protein sequence ID" value="KKY20073.1"/>
    <property type="molecule type" value="Genomic_DNA"/>
</dbReference>
<dbReference type="Proteomes" id="UP000053317">
    <property type="component" value="Unassembled WGS sequence"/>
</dbReference>
<feature type="transmembrane region" description="Helical" evidence="5">
    <location>
        <begin position="171"/>
        <end position="195"/>
    </location>
</feature>
<feature type="transmembrane region" description="Helical" evidence="5">
    <location>
        <begin position="244"/>
        <end position="264"/>
    </location>
</feature>
<feature type="transmembrane region" description="Helical" evidence="5">
    <location>
        <begin position="131"/>
        <end position="151"/>
    </location>
</feature>
<feature type="transmembrane region" description="Helical" evidence="5">
    <location>
        <begin position="92"/>
        <end position="119"/>
    </location>
</feature>
<sequence length="297" mass="32695">MLDRRAISDEAQQGCHALIAGVEPSYGYVPSLAAGIVYCVLFAIAVLYHLVRSVQYRKWPSYLLFLGALGELIGWAGRTWSSKCPYNSHAFLMQVTTLVIAPVFFAAALYVILGQLVIRRGDEYSILKPKLYLWIFVTSDVVALLVQAAGAGVASNQFNKVGGDPTKGTHIVVGGLAFQIFSMTAFIICFAYFIVKSWHFPSPRSENLVISATIISCLTIYIRCIYRTVQLAQGWTGYLSSHEAFFLALDAAMMVVAVGIYMLFDPAVLLRRSEADRVDPLTSNTSAQGDIPLTERK</sequence>